<keyword evidence="3 9" id="KW-0645">Protease</keyword>
<keyword evidence="6 9" id="KW-0378">Hydrolase</keyword>
<evidence type="ECO:0000256" key="6">
    <source>
        <dbReference type="ARBA" id="ARBA00022801"/>
    </source>
</evidence>
<dbReference type="PANTHER" id="PTHR33695">
    <property type="entry name" value="LIPOPROTEIN SIGNAL PEPTIDASE"/>
    <property type="match status" value="1"/>
</dbReference>
<dbReference type="NCBIfam" id="NF011369">
    <property type="entry name" value="PRK14788.1"/>
    <property type="match status" value="1"/>
</dbReference>
<dbReference type="EMBL" id="FOUZ01000002">
    <property type="protein sequence ID" value="SFM74686.1"/>
    <property type="molecule type" value="Genomic_DNA"/>
</dbReference>
<name>A0A1I4TDC1_9FLAO</name>
<dbReference type="STRING" id="684065.SAMN05421738_102156"/>
<dbReference type="InterPro" id="IPR001872">
    <property type="entry name" value="Peptidase_A8"/>
</dbReference>
<dbReference type="PRINTS" id="PR00781">
    <property type="entry name" value="LIPOSIGPTASE"/>
</dbReference>
<dbReference type="Pfam" id="PF01252">
    <property type="entry name" value="Peptidase_A8"/>
    <property type="match status" value="1"/>
</dbReference>
<reference evidence="12" key="1">
    <citation type="submission" date="2016-10" db="EMBL/GenBank/DDBJ databases">
        <authorList>
            <person name="Varghese N."/>
            <person name="Submissions S."/>
        </authorList>
    </citation>
    <scope>NUCLEOTIDE SEQUENCE [LARGE SCALE GENOMIC DNA]</scope>
    <source>
        <strain evidence="12">XJ109</strain>
    </source>
</reference>
<comment type="catalytic activity">
    <reaction evidence="9">
        <text>Release of signal peptides from bacterial membrane prolipoproteins. Hydrolyzes -Xaa-Yaa-Zaa-|-(S,diacylglyceryl)Cys-, in which Xaa is hydrophobic (preferably Leu), and Yaa (Ala or Ser) and Zaa (Gly or Ala) have small, neutral side chains.</text>
        <dbReference type="EC" id="3.4.23.36"/>
    </reaction>
</comment>
<feature type="transmembrane region" description="Helical" evidence="9">
    <location>
        <begin position="90"/>
        <end position="114"/>
    </location>
</feature>
<dbReference type="AlphaFoldDB" id="A0A1I4TDC1"/>
<dbReference type="PANTHER" id="PTHR33695:SF1">
    <property type="entry name" value="LIPOPROTEIN SIGNAL PEPTIDASE"/>
    <property type="match status" value="1"/>
</dbReference>
<keyword evidence="5 9" id="KW-0064">Aspartyl protease</keyword>
<organism evidence="11 12">
    <name type="scientific">Algoriella xinjiangensis</name>
    <dbReference type="NCBI Taxonomy" id="684065"/>
    <lineage>
        <taxon>Bacteria</taxon>
        <taxon>Pseudomonadati</taxon>
        <taxon>Bacteroidota</taxon>
        <taxon>Flavobacteriia</taxon>
        <taxon>Flavobacteriales</taxon>
        <taxon>Weeksellaceae</taxon>
        <taxon>Algoriella</taxon>
    </lineage>
</organism>
<feature type="active site" evidence="9">
    <location>
        <position position="152"/>
    </location>
</feature>
<comment type="pathway">
    <text evidence="9">Protein modification; lipoprotein biosynthesis (signal peptide cleavage).</text>
</comment>
<dbReference type="HAMAP" id="MF_00161">
    <property type="entry name" value="LspA"/>
    <property type="match status" value="1"/>
</dbReference>
<comment type="function">
    <text evidence="9">This protein specifically catalyzes the removal of signal peptides from prolipoproteins.</text>
</comment>
<keyword evidence="7 9" id="KW-1133">Transmembrane helix</keyword>
<accession>A0A1I4TDC1</accession>
<evidence type="ECO:0000313" key="12">
    <source>
        <dbReference type="Proteomes" id="UP000199149"/>
    </source>
</evidence>
<dbReference type="GO" id="GO:0006508">
    <property type="term" value="P:proteolysis"/>
    <property type="evidence" value="ECO:0007669"/>
    <property type="project" value="UniProtKB-KW"/>
</dbReference>
<dbReference type="GO" id="GO:0004190">
    <property type="term" value="F:aspartic-type endopeptidase activity"/>
    <property type="evidence" value="ECO:0007669"/>
    <property type="project" value="UniProtKB-UniRule"/>
</dbReference>
<dbReference type="UniPathway" id="UPA00665"/>
<dbReference type="EC" id="3.4.23.36" evidence="9"/>
<sequence>MKKVVLITFLVLIIDQISKFYVKTHFFLGEDVDVLGWFKIAFVENPGMAYGMHFGGETGKIILSLLRIVLIGAIIYYINTWSKKLKNNYFIIPIALVLAGAIGNVIDGIFYGVIFDKGTTFSPMFQDWVGYQGVAKADFTGYSGWFTGCVVDMLYFPIVEFDWPTWLPIVGGQHYKFFQPVFNVADSAIFVGGLSLFIFRRKAFTSEDGVRLRF</sequence>
<evidence type="ECO:0000256" key="1">
    <source>
        <dbReference type="ARBA" id="ARBA00006139"/>
    </source>
</evidence>
<dbReference type="OrthoDB" id="9810259at2"/>
<comment type="caution">
    <text evidence="9">Lacks conserved residue(s) required for the propagation of feature annotation.</text>
</comment>
<dbReference type="Proteomes" id="UP000199149">
    <property type="component" value="Unassembled WGS sequence"/>
</dbReference>
<keyword evidence="8 9" id="KW-0472">Membrane</keyword>
<protein>
    <recommendedName>
        <fullName evidence="9">Lipoprotein signal peptidase</fullName>
        <ecNumber evidence="9">3.4.23.36</ecNumber>
    </recommendedName>
    <alternativeName>
        <fullName evidence="9">Prolipoprotein signal peptidase</fullName>
    </alternativeName>
    <alternativeName>
        <fullName evidence="9">Signal peptidase II</fullName>
        <shortName evidence="9">SPase II</shortName>
    </alternativeName>
</protein>
<dbReference type="RefSeq" id="WP_092906170.1">
    <property type="nucleotide sequence ID" value="NZ_FOUZ01000002.1"/>
</dbReference>
<feature type="active site" evidence="9">
    <location>
        <position position="186"/>
    </location>
</feature>
<comment type="similarity">
    <text evidence="1 9 10">Belongs to the peptidase A8 family.</text>
</comment>
<evidence type="ECO:0000256" key="8">
    <source>
        <dbReference type="ARBA" id="ARBA00023136"/>
    </source>
</evidence>
<evidence type="ECO:0000256" key="10">
    <source>
        <dbReference type="RuleBase" id="RU004181"/>
    </source>
</evidence>
<keyword evidence="2 9" id="KW-1003">Cell membrane</keyword>
<comment type="subcellular location">
    <subcellularLocation>
        <location evidence="9">Cell membrane</location>
        <topology evidence="9">Multi-pass membrane protein</topology>
    </subcellularLocation>
</comment>
<dbReference type="GO" id="GO:0005886">
    <property type="term" value="C:plasma membrane"/>
    <property type="evidence" value="ECO:0007669"/>
    <property type="project" value="UniProtKB-SubCell"/>
</dbReference>
<proteinExistence type="inferred from homology"/>
<evidence type="ECO:0000313" key="11">
    <source>
        <dbReference type="EMBL" id="SFM74686.1"/>
    </source>
</evidence>
<evidence type="ECO:0000256" key="9">
    <source>
        <dbReference type="HAMAP-Rule" id="MF_00161"/>
    </source>
</evidence>
<evidence type="ECO:0000256" key="4">
    <source>
        <dbReference type="ARBA" id="ARBA00022692"/>
    </source>
</evidence>
<gene>
    <name evidence="9" type="primary">lspA</name>
    <name evidence="11" type="ORF">SAMN05421738_102156</name>
</gene>
<keyword evidence="12" id="KW-1185">Reference proteome</keyword>
<evidence type="ECO:0000256" key="5">
    <source>
        <dbReference type="ARBA" id="ARBA00022750"/>
    </source>
</evidence>
<keyword evidence="4 9" id="KW-0812">Transmembrane</keyword>
<evidence type="ECO:0000256" key="2">
    <source>
        <dbReference type="ARBA" id="ARBA00022475"/>
    </source>
</evidence>
<evidence type="ECO:0000256" key="7">
    <source>
        <dbReference type="ARBA" id="ARBA00022989"/>
    </source>
</evidence>
<evidence type="ECO:0000256" key="3">
    <source>
        <dbReference type="ARBA" id="ARBA00022670"/>
    </source>
</evidence>
<feature type="transmembrane region" description="Helical" evidence="9">
    <location>
        <begin position="177"/>
        <end position="199"/>
    </location>
</feature>
<feature type="transmembrane region" description="Helical" evidence="9">
    <location>
        <begin position="61"/>
        <end position="78"/>
    </location>
</feature>